<dbReference type="InterPro" id="IPR018957">
    <property type="entry name" value="Znf_C3HC4_RING-type"/>
</dbReference>
<name>A0A7I8W7X9_9ANNE</name>
<dbReference type="InterPro" id="IPR017907">
    <property type="entry name" value="Znf_RING_CS"/>
</dbReference>
<evidence type="ECO:0000256" key="2">
    <source>
        <dbReference type="ARBA" id="ARBA00022771"/>
    </source>
</evidence>
<keyword evidence="3" id="KW-0862">Zinc</keyword>
<dbReference type="InterPro" id="IPR013083">
    <property type="entry name" value="Znf_RING/FYVE/PHD"/>
</dbReference>
<dbReference type="GO" id="GO:0032436">
    <property type="term" value="P:positive regulation of proteasomal ubiquitin-dependent protein catabolic process"/>
    <property type="evidence" value="ECO:0007669"/>
    <property type="project" value="TreeGrafter"/>
</dbReference>
<keyword evidence="6" id="KW-0812">Transmembrane</keyword>
<dbReference type="GO" id="GO:0042428">
    <property type="term" value="P:serotonin metabolic process"/>
    <property type="evidence" value="ECO:0007669"/>
    <property type="project" value="TreeGrafter"/>
</dbReference>
<evidence type="ECO:0000256" key="4">
    <source>
        <dbReference type="PROSITE-ProRule" id="PRU00175"/>
    </source>
</evidence>
<dbReference type="GO" id="GO:0008270">
    <property type="term" value="F:zinc ion binding"/>
    <property type="evidence" value="ECO:0007669"/>
    <property type="project" value="UniProtKB-KW"/>
</dbReference>
<evidence type="ECO:0000313" key="8">
    <source>
        <dbReference type="EMBL" id="CAD5124432.1"/>
    </source>
</evidence>
<evidence type="ECO:0000256" key="3">
    <source>
        <dbReference type="ARBA" id="ARBA00022833"/>
    </source>
</evidence>
<comment type="caution">
    <text evidence="8">The sequence shown here is derived from an EMBL/GenBank/DDBJ whole genome shotgun (WGS) entry which is preliminary data.</text>
</comment>
<dbReference type="SMART" id="SM00184">
    <property type="entry name" value="RING"/>
    <property type="match status" value="1"/>
</dbReference>
<dbReference type="Gene3D" id="3.30.40.10">
    <property type="entry name" value="Zinc/RING finger domain, C3HC4 (zinc finger)"/>
    <property type="match status" value="1"/>
</dbReference>
<feature type="transmembrane region" description="Helical" evidence="6">
    <location>
        <begin position="280"/>
        <end position="312"/>
    </location>
</feature>
<proteinExistence type="predicted"/>
<protein>
    <submittedName>
        <fullName evidence="8">DgyrCDS12714</fullName>
    </submittedName>
</protein>
<dbReference type="EMBL" id="CAJFCJ010000021">
    <property type="protein sequence ID" value="CAD5124432.1"/>
    <property type="molecule type" value="Genomic_DNA"/>
</dbReference>
<feature type="transmembrane region" description="Helical" evidence="6">
    <location>
        <begin position="424"/>
        <end position="445"/>
    </location>
</feature>
<keyword evidence="1" id="KW-0479">Metal-binding</keyword>
<dbReference type="GO" id="GO:0005789">
    <property type="term" value="C:endoplasmic reticulum membrane"/>
    <property type="evidence" value="ECO:0007669"/>
    <property type="project" value="TreeGrafter"/>
</dbReference>
<dbReference type="InterPro" id="IPR001841">
    <property type="entry name" value="Znf_RING"/>
</dbReference>
<dbReference type="AlphaFoldDB" id="A0A7I8W7X9"/>
<gene>
    <name evidence="8" type="ORF">DGYR_LOCUS11975</name>
</gene>
<organism evidence="8 9">
    <name type="scientific">Dimorphilus gyrociliatus</name>
    <dbReference type="NCBI Taxonomy" id="2664684"/>
    <lineage>
        <taxon>Eukaryota</taxon>
        <taxon>Metazoa</taxon>
        <taxon>Spiralia</taxon>
        <taxon>Lophotrochozoa</taxon>
        <taxon>Annelida</taxon>
        <taxon>Polychaeta</taxon>
        <taxon>Polychaeta incertae sedis</taxon>
        <taxon>Dinophilidae</taxon>
        <taxon>Dimorphilus</taxon>
    </lineage>
</organism>
<dbReference type="PANTHER" id="PTHR46717">
    <property type="entry name" value="E3 UBIQUITIN-PROTEIN LIGASE RNF180"/>
    <property type="match status" value="1"/>
</dbReference>
<dbReference type="CDD" id="cd16554">
    <property type="entry name" value="RING-HC_RNF180"/>
    <property type="match status" value="1"/>
</dbReference>
<dbReference type="InterPro" id="IPR033263">
    <property type="entry name" value="RNF180"/>
</dbReference>
<evidence type="ECO:0000256" key="5">
    <source>
        <dbReference type="SAM" id="MobiDB-lite"/>
    </source>
</evidence>
<dbReference type="GO" id="GO:0031624">
    <property type="term" value="F:ubiquitin conjugating enzyme binding"/>
    <property type="evidence" value="ECO:0007669"/>
    <property type="project" value="TreeGrafter"/>
</dbReference>
<feature type="region of interest" description="Disordered" evidence="5">
    <location>
        <begin position="124"/>
        <end position="159"/>
    </location>
</feature>
<dbReference type="PROSITE" id="PS50089">
    <property type="entry name" value="ZF_RING_2"/>
    <property type="match status" value="1"/>
</dbReference>
<keyword evidence="9" id="KW-1185">Reference proteome</keyword>
<dbReference type="GO" id="GO:0061630">
    <property type="term" value="F:ubiquitin protein ligase activity"/>
    <property type="evidence" value="ECO:0007669"/>
    <property type="project" value="InterPro"/>
</dbReference>
<keyword evidence="6" id="KW-0472">Membrane</keyword>
<reference evidence="8 9" key="1">
    <citation type="submission" date="2020-08" db="EMBL/GenBank/DDBJ databases">
        <authorList>
            <person name="Hejnol A."/>
        </authorList>
    </citation>
    <scope>NUCLEOTIDE SEQUENCE [LARGE SCALE GENOMIC DNA]</scope>
</reference>
<dbReference type="SUPFAM" id="SSF57850">
    <property type="entry name" value="RING/U-box"/>
    <property type="match status" value="1"/>
</dbReference>
<keyword evidence="2 4" id="KW-0863">Zinc-finger</keyword>
<evidence type="ECO:0000313" key="9">
    <source>
        <dbReference type="Proteomes" id="UP000549394"/>
    </source>
</evidence>
<dbReference type="PROSITE" id="PS00518">
    <property type="entry name" value="ZF_RING_1"/>
    <property type="match status" value="1"/>
</dbReference>
<dbReference type="OrthoDB" id="2017893at2759"/>
<sequence length="456" mass="52241">MTKFRCRLCRHFLFSAADLLNPKGDKFDDIYGLREDGCSDTQWFLDFSTNLDWLKSCFIQSKYLKGKLSCPHCSGRVGSFDFVKPVSCDCGRHALPYVRVSRNRVDVDYPVEFSIRQAHSTRPIRVTEHKSKSSENSTKSPYSLDKQSSEDSRNSARSTNFTHDINDEIDGELMCPICLEVYYLPHKCLPCKHVFCSPCLRRLNGSRSEQTKCPLCRVIIQKCLPEQEKSYMVRMKYLEEYKNRRNAEGKVAHTLPQLPSSMKRRKINNRPRSSNITRMLAPYAGVVFVLLLCLLAAVILFITFSAGIWLAWQLVLELYLSTQDALVHNWRALVVFVGSQRSNSSHYLNVFFKGMKHSASKAARLLASSIDHAHEAIEGVGNMYTEKFNRTSFVLSQLIESAQEHMHSYNTTVYIERVSQTGIGFSRILFAAAAFFLIIKLALYIQRNRVNPHRIA</sequence>
<dbReference type="PANTHER" id="PTHR46717:SF1">
    <property type="entry name" value="E3 UBIQUITIN-PROTEIN LIGASE RNF180"/>
    <property type="match status" value="1"/>
</dbReference>
<feature type="domain" description="RING-type" evidence="7">
    <location>
        <begin position="175"/>
        <end position="217"/>
    </location>
</feature>
<keyword evidence="6" id="KW-1133">Transmembrane helix</keyword>
<dbReference type="Proteomes" id="UP000549394">
    <property type="component" value="Unassembled WGS sequence"/>
</dbReference>
<accession>A0A7I8W7X9</accession>
<evidence type="ECO:0000256" key="6">
    <source>
        <dbReference type="SAM" id="Phobius"/>
    </source>
</evidence>
<dbReference type="GO" id="GO:0000209">
    <property type="term" value="P:protein polyubiquitination"/>
    <property type="evidence" value="ECO:0007669"/>
    <property type="project" value="InterPro"/>
</dbReference>
<dbReference type="GO" id="GO:0042415">
    <property type="term" value="P:norepinephrine metabolic process"/>
    <property type="evidence" value="ECO:0007669"/>
    <property type="project" value="TreeGrafter"/>
</dbReference>
<dbReference type="Pfam" id="PF00097">
    <property type="entry name" value="zf-C3HC4"/>
    <property type="match status" value="1"/>
</dbReference>
<evidence type="ECO:0000259" key="7">
    <source>
        <dbReference type="PROSITE" id="PS50089"/>
    </source>
</evidence>
<evidence type="ECO:0000256" key="1">
    <source>
        <dbReference type="ARBA" id="ARBA00022723"/>
    </source>
</evidence>